<name>A0A6I1MN32_9CLOT</name>
<protein>
    <recommendedName>
        <fullName evidence="3">CBM6 domain-containing protein</fullName>
    </recommendedName>
</protein>
<feature type="non-terminal residue" evidence="1">
    <location>
        <position position="998"/>
    </location>
</feature>
<accession>A0A6I1MN32</accession>
<sequence>MKIRQDKYKLSQSSIAKINEDFMDIKLDLKLMASNNKINIGCSILGYVKDSFNEPIKRAKVKLLDSQYNLLTYSFTDEKGMYHIETVPYSENYSVIVTSMGKLPSKSEFFKLKKEEKKILNFILNEGEVLNFGVISGVIEDKNNFNHVVGSVIWLYKIINNEKKLEAITYSDKKGEFLFSKLSPGIYNIVIFNISYFSEEIVKEVKLGEISKVKVYLQYKSYLYKSSISGIITDESNKIISDAIVILYKLDNNKVIPVSFTTTNSKGLYNFINIPKGNYIIKSKKVEIISSNYNNITFTLVEDNTIESSNYKIFDIALGTASGSAIIDKNTNFIMGIGGENNGAVSMTFKLNHMGLYNLAIQYIAPDVNRHLNIDVNGSNIGTNILPKTNGSKVSDVKVFTVPNSIELNLNNTIKYYGDGINNAPYLGKMVLYLSTYIFNISEGQLANGAVLDEDSKLINWLGGETNGNISIIINVKDRGIYNLAFKYLSFDGSSPIKVNINGINTGSIYVPLATEGWSITDAKLYTLPHTVNLNLGENKIEFLGDGKSYAPSLGNIYITLKTVINSSTPTVPKESIMTPGSAIYTYNVINGTLTEDAQISSLTNFVTKLGGINNGSVSIKLNLDNGGLYNLAIQYIASDANRPLKIEVNGINIGTNILPKTNGNNVSDAKVFTLPNKIELSLNNTIKFYGDGINSCPDLGKVFLALAIYIFKLAEGKLSNGAILDEDSKLINWLGGETNGSVFITVNVKDAGIYQLAVKYLSFDGQSPIKIDINEVNTGSIYIPPATEGWSIVDAKLYTLPHTINLNLGENKIKFYGEGKSFAPSLGDVYITLKTIINLSTPTVPKESTSTLPVEATKEALYTYNAIKGILTGGAEINSANNLVTKLGGENDGATTLTVFIDKEGIYNLFGIYIAPDFNSHLKIFINETSKNYSYELPMTRGETLIYSKIFIIVIELKEGNNTIKFHGNGKDLAPDLGPMVLFTNDFEEKEPVLQYY</sequence>
<dbReference type="Gene3D" id="2.60.40.1120">
    <property type="entry name" value="Carboxypeptidase-like, regulatory domain"/>
    <property type="match status" value="2"/>
</dbReference>
<dbReference type="GO" id="GO:0030246">
    <property type="term" value="F:carbohydrate binding"/>
    <property type="evidence" value="ECO:0007669"/>
    <property type="project" value="InterPro"/>
</dbReference>
<evidence type="ECO:0000313" key="2">
    <source>
        <dbReference type="Proteomes" id="UP000430345"/>
    </source>
</evidence>
<dbReference type="Gene3D" id="2.60.120.260">
    <property type="entry name" value="Galactose-binding domain-like"/>
    <property type="match status" value="5"/>
</dbReference>
<dbReference type="Pfam" id="PF13620">
    <property type="entry name" value="CarboxypepD_reg"/>
    <property type="match status" value="1"/>
</dbReference>
<dbReference type="SUPFAM" id="SSF49452">
    <property type="entry name" value="Starch-binding domain-like"/>
    <property type="match status" value="1"/>
</dbReference>
<proteinExistence type="predicted"/>
<dbReference type="EMBL" id="WHJC01000090">
    <property type="protein sequence ID" value="MPQ43652.1"/>
    <property type="molecule type" value="Genomic_DNA"/>
</dbReference>
<dbReference type="AlphaFoldDB" id="A0A6I1MN32"/>
<dbReference type="OrthoDB" id="3194789at2"/>
<dbReference type="RefSeq" id="WP_152889366.1">
    <property type="nucleotide sequence ID" value="NZ_WHJC01000090.1"/>
</dbReference>
<evidence type="ECO:0000313" key="1">
    <source>
        <dbReference type="EMBL" id="MPQ43652.1"/>
    </source>
</evidence>
<reference evidence="1 2" key="1">
    <citation type="submission" date="2019-10" db="EMBL/GenBank/DDBJ databases">
        <title>The Genome Sequence of Clostridium tarantellae Isolated from Fish Brain.</title>
        <authorList>
            <person name="Bano L."/>
            <person name="Kiel M."/>
            <person name="Sales G."/>
            <person name="Doxey A.C."/>
            <person name="Mansfield M.J."/>
            <person name="Schiavone M."/>
            <person name="Rossetto O."/>
            <person name="Pirazzini M."/>
            <person name="Dobrindt U."/>
            <person name="Montecucco C."/>
        </authorList>
    </citation>
    <scope>NUCLEOTIDE SEQUENCE [LARGE SCALE GENOMIC DNA]</scope>
    <source>
        <strain evidence="1 2">DSM 3997</strain>
    </source>
</reference>
<dbReference type="InterPro" id="IPR013784">
    <property type="entry name" value="Carb-bd-like_fold"/>
</dbReference>
<dbReference type="SUPFAM" id="SSF49464">
    <property type="entry name" value="Carboxypeptidase regulatory domain-like"/>
    <property type="match status" value="1"/>
</dbReference>
<gene>
    <name evidence="1" type="ORF">GBZ86_07765</name>
</gene>
<dbReference type="SUPFAM" id="SSF49478">
    <property type="entry name" value="Cna protein B-type domain"/>
    <property type="match status" value="1"/>
</dbReference>
<keyword evidence="2" id="KW-1185">Reference proteome</keyword>
<dbReference type="Proteomes" id="UP000430345">
    <property type="component" value="Unassembled WGS sequence"/>
</dbReference>
<organism evidence="1 2">
    <name type="scientific">Clostridium tarantellae</name>
    <dbReference type="NCBI Taxonomy" id="39493"/>
    <lineage>
        <taxon>Bacteria</taxon>
        <taxon>Bacillati</taxon>
        <taxon>Bacillota</taxon>
        <taxon>Clostridia</taxon>
        <taxon>Eubacteriales</taxon>
        <taxon>Clostridiaceae</taxon>
        <taxon>Clostridium</taxon>
    </lineage>
</organism>
<dbReference type="InterPro" id="IPR008969">
    <property type="entry name" value="CarboxyPept-like_regulatory"/>
</dbReference>
<comment type="caution">
    <text evidence="1">The sequence shown here is derived from an EMBL/GenBank/DDBJ whole genome shotgun (WGS) entry which is preliminary data.</text>
</comment>
<evidence type="ECO:0008006" key="3">
    <source>
        <dbReference type="Google" id="ProtNLM"/>
    </source>
</evidence>